<keyword evidence="3" id="KW-0472">Membrane</keyword>
<feature type="transmembrane region" description="Helical" evidence="3">
    <location>
        <begin position="606"/>
        <end position="623"/>
    </location>
</feature>
<feature type="compositionally biased region" description="Acidic residues" evidence="2">
    <location>
        <begin position="67"/>
        <end position="77"/>
    </location>
</feature>
<evidence type="ECO:0000313" key="4">
    <source>
        <dbReference type="EMBL" id="KAG0261050.1"/>
    </source>
</evidence>
<dbReference type="AlphaFoldDB" id="A0A9P6Q5J1"/>
<evidence type="ECO:0000256" key="3">
    <source>
        <dbReference type="SAM" id="Phobius"/>
    </source>
</evidence>
<name>A0A9P6Q5J1_9FUNG</name>
<protein>
    <submittedName>
        <fullName evidence="4">Uncharacterized protein</fullName>
    </submittedName>
</protein>
<feature type="compositionally biased region" description="Polar residues" evidence="2">
    <location>
        <begin position="657"/>
        <end position="666"/>
    </location>
</feature>
<proteinExistence type="predicted"/>
<keyword evidence="1" id="KW-0175">Coiled coil</keyword>
<keyword evidence="5" id="KW-1185">Reference proteome</keyword>
<evidence type="ECO:0000256" key="2">
    <source>
        <dbReference type="SAM" id="MobiDB-lite"/>
    </source>
</evidence>
<comment type="caution">
    <text evidence="4">The sequence shown here is derived from an EMBL/GenBank/DDBJ whole genome shotgun (WGS) entry which is preliminary data.</text>
</comment>
<evidence type="ECO:0000313" key="5">
    <source>
        <dbReference type="Proteomes" id="UP000726737"/>
    </source>
</evidence>
<gene>
    <name evidence="4" type="ORF">BG011_001408</name>
</gene>
<feature type="transmembrane region" description="Helical" evidence="3">
    <location>
        <begin position="688"/>
        <end position="708"/>
    </location>
</feature>
<sequence>MGTETINTHTVKSGATTTIVTRTTTIVSEEEEVLTDPKETRKGVVENVKRSFRDYWFPSLSSHGSKDDDEETDEPELYQDPSLSRGNSVMRRAYDYWKSLTQDADQSAKELVIKARKARDEAAAEAKWAFLGYKKEAREAFEAADQKYREALAAAEKVHEEAHEKAKYKWFQAVDKTEKEVGEIKDQASDVTHQKWDRFKAAVDSLAFNPPKYGCSPTSQYWFSRQNPTAGSGWDCTEIWDHPSRHDHRHYTLKTLPKKQLSIDRVHDTMTSLFRQAGNKAKNAPSATTFESSLKPVRDHYYRVLDRIAHDEQGAVEELDEMVDKVKAKLNEAKYFEEQTDAWLTSQWDAVIDNAGDTKDQYQRVLKNLLKNIKNTRNEIYSSFYNNLLRSINVSRNNIREAVRATKDQADKSRVHKAIQDATNTFSTTIKEVDQKIKTIPRSAYDQAVETFDRDTAHLKAKLEHAASIASKSASSATHRASKSGASISGHASKSAKSAANWASKSGSSISHHASKSMSSAVHQATDDAKDFVDEAQRSASNTYKSATDKARDGYEQATASASSMWSSATFTPFHKAQDSYHKLLGNVHSQWFGAKDYSEMNASSVYGAFLAIYFVFLAQRIWKNRRLSRMTDPTQNTFKVVKNNQSTEHLDGAHHTGQSTTSTVETFKRRPSAEESLVQERNSSGNVLIQFTSVVPVSLILLVLLELAGFSRVALHALFIGLVTSQLLQGGVLNGVLRQLGIVDGVHASGQDIGTYMSWVVLGLAAVANTVKVLHD</sequence>
<organism evidence="4 5">
    <name type="scientific">Mortierella polycephala</name>
    <dbReference type="NCBI Taxonomy" id="41804"/>
    <lineage>
        <taxon>Eukaryota</taxon>
        <taxon>Fungi</taxon>
        <taxon>Fungi incertae sedis</taxon>
        <taxon>Mucoromycota</taxon>
        <taxon>Mortierellomycotina</taxon>
        <taxon>Mortierellomycetes</taxon>
        <taxon>Mortierellales</taxon>
        <taxon>Mortierellaceae</taxon>
        <taxon>Mortierella</taxon>
    </lineage>
</organism>
<dbReference type="EMBL" id="JAAAJA010000137">
    <property type="protein sequence ID" value="KAG0261050.1"/>
    <property type="molecule type" value="Genomic_DNA"/>
</dbReference>
<dbReference type="Proteomes" id="UP000726737">
    <property type="component" value="Unassembled WGS sequence"/>
</dbReference>
<reference evidence="4" key="1">
    <citation type="journal article" date="2020" name="Fungal Divers.">
        <title>Resolving the Mortierellaceae phylogeny through synthesis of multi-gene phylogenetics and phylogenomics.</title>
        <authorList>
            <person name="Vandepol N."/>
            <person name="Liber J."/>
            <person name="Desiro A."/>
            <person name="Na H."/>
            <person name="Kennedy M."/>
            <person name="Barry K."/>
            <person name="Grigoriev I.V."/>
            <person name="Miller A.N."/>
            <person name="O'Donnell K."/>
            <person name="Stajich J.E."/>
            <person name="Bonito G."/>
        </authorList>
    </citation>
    <scope>NUCLEOTIDE SEQUENCE</scope>
    <source>
        <strain evidence="4">KOD948</strain>
    </source>
</reference>
<feature type="region of interest" description="Disordered" evidence="2">
    <location>
        <begin position="647"/>
        <end position="667"/>
    </location>
</feature>
<keyword evidence="3" id="KW-0812">Transmembrane</keyword>
<dbReference type="OrthoDB" id="2400993at2759"/>
<feature type="region of interest" description="Disordered" evidence="2">
    <location>
        <begin position="62"/>
        <end position="84"/>
    </location>
</feature>
<evidence type="ECO:0000256" key="1">
    <source>
        <dbReference type="SAM" id="Coils"/>
    </source>
</evidence>
<keyword evidence="3" id="KW-1133">Transmembrane helix</keyword>
<feature type="coiled-coil region" evidence="1">
    <location>
        <begin position="352"/>
        <end position="379"/>
    </location>
</feature>
<feature type="region of interest" description="Disordered" evidence="2">
    <location>
        <begin position="470"/>
        <end position="492"/>
    </location>
</feature>
<accession>A0A9P6Q5J1</accession>
<feature type="transmembrane region" description="Helical" evidence="3">
    <location>
        <begin position="754"/>
        <end position="772"/>
    </location>
</feature>